<name>A0ABR7E495_9BACT</name>
<feature type="transmembrane region" description="Helical" evidence="1">
    <location>
        <begin position="123"/>
        <end position="145"/>
    </location>
</feature>
<evidence type="ECO:0000313" key="3">
    <source>
        <dbReference type="EMBL" id="MBC5643954.1"/>
    </source>
</evidence>
<dbReference type="InterPro" id="IPR050640">
    <property type="entry name" value="Bact_2-comp_sensor_kinase"/>
</dbReference>
<keyword evidence="4" id="KW-1185">Reference proteome</keyword>
<keyword evidence="1" id="KW-1133">Transmembrane helix</keyword>
<gene>
    <name evidence="3" type="ORF">H8S77_13795</name>
</gene>
<dbReference type="PANTHER" id="PTHR34220">
    <property type="entry name" value="SENSOR HISTIDINE KINASE YPDA"/>
    <property type="match status" value="1"/>
</dbReference>
<dbReference type="InterPro" id="IPR010559">
    <property type="entry name" value="Sig_transdc_His_kin_internal"/>
</dbReference>
<keyword evidence="1" id="KW-0472">Membrane</keyword>
<keyword evidence="3" id="KW-0808">Transferase</keyword>
<evidence type="ECO:0000259" key="2">
    <source>
        <dbReference type="Pfam" id="PF06580"/>
    </source>
</evidence>
<feature type="transmembrane region" description="Helical" evidence="1">
    <location>
        <begin position="20"/>
        <end position="37"/>
    </location>
</feature>
<evidence type="ECO:0000256" key="1">
    <source>
        <dbReference type="SAM" id="Phobius"/>
    </source>
</evidence>
<sequence length="359" mass="41308">MRKNLTRTNPFTRIQALKAAIWVSLTINIILIMGMIYDDSANLISVLRKDGINYVLFFSLQFACNLLLFFLLFLFCFRLTGRKQEIKYAALKAFTGIVVICLLVSPLLSRFQLYVFEDISESGIAQFTIFNLVKDLIAGLVVILLTETMNQAYKQEQANIMNQQLLVENIKVKYEALKNQLDPHFLFNSLNTLNGLIGMDEEKAHEYVDNLSSVFRYTLHSKTIVKLEEEMEFVNAYISLLKIRFGQNMKVRYEIDNKFRNYYIMPVSIQLLVENAVKHNIIHNKSPLLILIETNARGNLTVSNLVNLRPEKNIGGVGLVNLSERYKLLFKKDIEIKNANGFFSVEIPLLNETDKITNI</sequence>
<keyword evidence="3" id="KW-0418">Kinase</keyword>
<feature type="transmembrane region" description="Helical" evidence="1">
    <location>
        <begin position="57"/>
        <end position="77"/>
    </location>
</feature>
<dbReference type="Proteomes" id="UP000644010">
    <property type="component" value="Unassembled WGS sequence"/>
</dbReference>
<evidence type="ECO:0000313" key="4">
    <source>
        <dbReference type="Proteomes" id="UP000644010"/>
    </source>
</evidence>
<comment type="caution">
    <text evidence="3">The sequence shown here is derived from an EMBL/GenBank/DDBJ whole genome shotgun (WGS) entry which is preliminary data.</text>
</comment>
<reference evidence="3 4" key="1">
    <citation type="submission" date="2020-08" db="EMBL/GenBank/DDBJ databases">
        <title>Genome public.</title>
        <authorList>
            <person name="Liu C."/>
            <person name="Sun Q."/>
        </authorList>
    </citation>
    <scope>NUCLEOTIDE SEQUENCE [LARGE SCALE GENOMIC DNA]</scope>
    <source>
        <strain evidence="3 4">BX2</strain>
    </source>
</reference>
<keyword evidence="1" id="KW-0812">Transmembrane</keyword>
<proteinExistence type="predicted"/>
<dbReference type="GO" id="GO:0016301">
    <property type="term" value="F:kinase activity"/>
    <property type="evidence" value="ECO:0007669"/>
    <property type="project" value="UniProtKB-KW"/>
</dbReference>
<protein>
    <submittedName>
        <fullName evidence="3">Histidine kinase</fullName>
    </submittedName>
</protein>
<dbReference type="RefSeq" id="WP_186959913.1">
    <property type="nucleotide sequence ID" value="NZ_JACOOI010000014.1"/>
</dbReference>
<dbReference type="PANTHER" id="PTHR34220:SF7">
    <property type="entry name" value="SENSOR HISTIDINE KINASE YPDA"/>
    <property type="match status" value="1"/>
</dbReference>
<accession>A0ABR7E495</accession>
<organism evidence="3 4">
    <name type="scientific">Parabacteroides segnis</name>
    <dbReference type="NCBI Taxonomy" id="2763058"/>
    <lineage>
        <taxon>Bacteria</taxon>
        <taxon>Pseudomonadati</taxon>
        <taxon>Bacteroidota</taxon>
        <taxon>Bacteroidia</taxon>
        <taxon>Bacteroidales</taxon>
        <taxon>Tannerellaceae</taxon>
        <taxon>Parabacteroides</taxon>
    </lineage>
</organism>
<feature type="transmembrane region" description="Helical" evidence="1">
    <location>
        <begin position="89"/>
        <end position="111"/>
    </location>
</feature>
<feature type="domain" description="Signal transduction histidine kinase internal region" evidence="2">
    <location>
        <begin position="173"/>
        <end position="248"/>
    </location>
</feature>
<dbReference type="EMBL" id="JACOOI010000014">
    <property type="protein sequence ID" value="MBC5643954.1"/>
    <property type="molecule type" value="Genomic_DNA"/>
</dbReference>
<dbReference type="Pfam" id="PF06580">
    <property type="entry name" value="His_kinase"/>
    <property type="match status" value="1"/>
</dbReference>